<protein>
    <submittedName>
        <fullName evidence="3">Endonuclease/exonuclease/phosphatase family protein</fullName>
    </submittedName>
</protein>
<gene>
    <name evidence="3" type="ORF">JIN82_01205</name>
</gene>
<feature type="domain" description="Endonuclease/exonuclease/phosphatase" evidence="2">
    <location>
        <begin position="223"/>
        <end position="535"/>
    </location>
</feature>
<dbReference type="PANTHER" id="PTHR41349">
    <property type="match status" value="1"/>
</dbReference>
<keyword evidence="3" id="KW-0540">Nuclease</keyword>
<feature type="signal peptide" evidence="1">
    <location>
        <begin position="1"/>
        <end position="19"/>
    </location>
</feature>
<comment type="caution">
    <text evidence="3">The sequence shown here is derived from an EMBL/GenBank/DDBJ whole genome shotgun (WGS) entry which is preliminary data.</text>
</comment>
<proteinExistence type="predicted"/>
<sequence length="666" mass="72971">MSRTNLLMALLGIVTTAHASTLTFEGTGTNIPIPTDWGSAIAASGTGYNIANGATPNIALTWSVGADGTKEERWDFYNDSEWSGVAQLNDFETGISYYLTFTPDAEYGVVVDSFVFHDYAGWQGGNDFSWNLYQDAAGGELIASGSATTTDGERLTINTGMETNYAGPVVLEIINNETNGKQGSDQALDDITFRQVNLSDPSEPTEPALPNIPFSGEVKLLALNTWHAGSKVTDGIDKIADVVMGTGADIVAFSETWPNDDFPATLLASLSGKGASNYEGWHAGGDVSLISRFPILETTTVYDATSNNRGSIIAYRLQLPSGHPLTVCVAHLDWKWYALYLPRGYNGGNPNWSMIDSDPADGIPDYVSDVTAILEYDLNSKRGDAIAAFIAYAETLTAAGEDVILAGDFNDSSHLDWVDSTRNMFGHNNLVIPWNGSLNLATNGWVDSYREIHPNPATHPGITWPSDAFEKTSTSWTPASDERDRIDFIYYNQQNIAAQTAAVVGSRAYYVLNEKTDIVSDDTFLLEDQDWPSDHKGVLTTFNFADSDSDGMPDYWEIRYGLDPNDPSDALLDSDFDGVSNLDEYRYRTDPTNAASFFKAEVTMDNAASSMDIQWDSNNELLYRISRSTNLEDWTVLQDNIAPTPPQNTFSCPTNNAMEFFRLDTH</sequence>
<keyword evidence="3" id="KW-0255">Endonuclease</keyword>
<dbReference type="Proteomes" id="UP000624703">
    <property type="component" value="Unassembled WGS sequence"/>
</dbReference>
<keyword evidence="1" id="KW-0732">Signal</keyword>
<dbReference type="InterPro" id="IPR005135">
    <property type="entry name" value="Endo/exonuclease/phosphatase"/>
</dbReference>
<organism evidence="3 4">
    <name type="scientific">Persicirhabdus sediminis</name>
    <dbReference type="NCBI Taxonomy" id="454144"/>
    <lineage>
        <taxon>Bacteria</taxon>
        <taxon>Pseudomonadati</taxon>
        <taxon>Verrucomicrobiota</taxon>
        <taxon>Verrucomicrobiia</taxon>
        <taxon>Verrucomicrobiales</taxon>
        <taxon>Verrucomicrobiaceae</taxon>
        <taxon>Persicirhabdus</taxon>
    </lineage>
</organism>
<keyword evidence="3" id="KW-0378">Hydrolase</keyword>
<dbReference type="GO" id="GO:0004519">
    <property type="term" value="F:endonuclease activity"/>
    <property type="evidence" value="ECO:0007669"/>
    <property type="project" value="UniProtKB-KW"/>
</dbReference>
<accession>A0A8J7SFY5</accession>
<evidence type="ECO:0000313" key="4">
    <source>
        <dbReference type="Proteomes" id="UP000624703"/>
    </source>
</evidence>
<dbReference type="InterPro" id="IPR036691">
    <property type="entry name" value="Endo/exonu/phosph_ase_sf"/>
</dbReference>
<dbReference type="PANTHER" id="PTHR41349:SF1">
    <property type="entry name" value="PROTEIN CBG08683"/>
    <property type="match status" value="1"/>
</dbReference>
<evidence type="ECO:0000256" key="1">
    <source>
        <dbReference type="SAM" id="SignalP"/>
    </source>
</evidence>
<feature type="chain" id="PRO_5035148520" evidence="1">
    <location>
        <begin position="20"/>
        <end position="666"/>
    </location>
</feature>
<evidence type="ECO:0000259" key="2">
    <source>
        <dbReference type="Pfam" id="PF03372"/>
    </source>
</evidence>
<keyword evidence="4" id="KW-1185">Reference proteome</keyword>
<dbReference type="EMBL" id="JAENIM010000009">
    <property type="protein sequence ID" value="MBK1789765.1"/>
    <property type="molecule type" value="Genomic_DNA"/>
</dbReference>
<dbReference type="Pfam" id="PF03372">
    <property type="entry name" value="Exo_endo_phos"/>
    <property type="match status" value="1"/>
</dbReference>
<dbReference type="SUPFAM" id="SSF56219">
    <property type="entry name" value="DNase I-like"/>
    <property type="match status" value="1"/>
</dbReference>
<reference evidence="3" key="1">
    <citation type="submission" date="2021-01" db="EMBL/GenBank/DDBJ databases">
        <title>Modified the classification status of verrucomicrobia.</title>
        <authorList>
            <person name="Feng X."/>
        </authorList>
    </citation>
    <scope>NUCLEOTIDE SEQUENCE</scope>
    <source>
        <strain evidence="3">_KCTC 22039</strain>
    </source>
</reference>
<dbReference type="RefSeq" id="WP_200309808.1">
    <property type="nucleotide sequence ID" value="NZ_JAENIM010000009.1"/>
</dbReference>
<dbReference type="AlphaFoldDB" id="A0A8J7SFY5"/>
<name>A0A8J7SFY5_9BACT</name>
<dbReference type="Gene3D" id="3.60.10.10">
    <property type="entry name" value="Endonuclease/exonuclease/phosphatase"/>
    <property type="match status" value="1"/>
</dbReference>
<evidence type="ECO:0000313" key="3">
    <source>
        <dbReference type="EMBL" id="MBK1789765.1"/>
    </source>
</evidence>